<feature type="compositionally biased region" description="Basic residues" evidence="2">
    <location>
        <begin position="199"/>
        <end position="210"/>
    </location>
</feature>
<comment type="similarity">
    <text evidence="1">Belongs to the rtf2 family.</text>
</comment>
<dbReference type="GO" id="GO:0006274">
    <property type="term" value="P:DNA replication termination"/>
    <property type="evidence" value="ECO:0007669"/>
    <property type="project" value="TreeGrafter"/>
</dbReference>
<dbReference type="Proteomes" id="UP000195602">
    <property type="component" value="Unassembled WGS sequence"/>
</dbReference>
<proteinExistence type="inferred from homology"/>
<dbReference type="GO" id="GO:0005634">
    <property type="term" value="C:nucleus"/>
    <property type="evidence" value="ECO:0007669"/>
    <property type="project" value="TreeGrafter"/>
</dbReference>
<gene>
    <name evidence="3" type="ORF">A9F13_08g02717</name>
</gene>
<accession>A0AA91PZG3</accession>
<dbReference type="CDD" id="cd16653">
    <property type="entry name" value="RING-like_Rtf2"/>
    <property type="match status" value="1"/>
</dbReference>
<dbReference type="InterPro" id="IPR027799">
    <property type="entry name" value="Rtf2_RING-finger"/>
</dbReference>
<organism evidence="3 4">
    <name type="scientific">Clavispora lusitaniae</name>
    <name type="common">Candida lusitaniae</name>
    <dbReference type="NCBI Taxonomy" id="36911"/>
    <lineage>
        <taxon>Eukaryota</taxon>
        <taxon>Fungi</taxon>
        <taxon>Dikarya</taxon>
        <taxon>Ascomycota</taxon>
        <taxon>Saccharomycotina</taxon>
        <taxon>Pichiomycetes</taxon>
        <taxon>Metschnikowiaceae</taxon>
        <taxon>Clavispora</taxon>
    </lineage>
</organism>
<evidence type="ECO:0000256" key="1">
    <source>
        <dbReference type="ARBA" id="ARBA00009885"/>
    </source>
</evidence>
<feature type="region of interest" description="Disordered" evidence="2">
    <location>
        <begin position="194"/>
        <end position="225"/>
    </location>
</feature>
<reference evidence="3 4" key="1">
    <citation type="submission" date="2017-04" db="EMBL/GenBank/DDBJ databases">
        <title>Draft genome of the yeast Clavispora lusitaniae type strain CBS 6936.</title>
        <authorList>
            <person name="Durrens P."/>
            <person name="Klopp C."/>
            <person name="Biteau N."/>
            <person name="Fitton-Ouhabi V."/>
            <person name="Dementhon K."/>
            <person name="Accoceberry I."/>
            <person name="Sherman D.J."/>
            <person name="Noel T."/>
        </authorList>
    </citation>
    <scope>NUCLEOTIDE SEQUENCE [LARGE SCALE GENOMIC DNA]</scope>
    <source>
        <strain evidence="3 4">CBS 6936</strain>
    </source>
</reference>
<dbReference type="AlphaFoldDB" id="A0AA91PZG3"/>
<name>A0AA91PZG3_CLALS</name>
<protein>
    <submittedName>
        <fullName evidence="3">Phosphatidylserine decarboxylase beta chain</fullName>
    </submittedName>
</protein>
<dbReference type="KEGG" id="clus:A9F13_08g02717"/>
<feature type="compositionally biased region" description="Basic and acidic residues" evidence="2">
    <location>
        <begin position="211"/>
        <end position="225"/>
    </location>
</feature>
<dbReference type="PANTHER" id="PTHR12775">
    <property type="entry name" value="PROTEIN C20ORF43 HOMOLOG"/>
    <property type="match status" value="1"/>
</dbReference>
<dbReference type="Pfam" id="PF04641">
    <property type="entry name" value="Rtf2"/>
    <property type="match status" value="1"/>
</dbReference>
<dbReference type="EMBL" id="LYUB02000008">
    <property type="protein sequence ID" value="OVF08556.1"/>
    <property type="molecule type" value="Genomic_DNA"/>
</dbReference>
<comment type="caution">
    <text evidence="3">The sequence shown here is derived from an EMBL/GenBank/DDBJ whole genome shotgun (WGS) entry which is preliminary data.</text>
</comment>
<evidence type="ECO:0000313" key="4">
    <source>
        <dbReference type="Proteomes" id="UP000195602"/>
    </source>
</evidence>
<dbReference type="PANTHER" id="PTHR12775:SF0">
    <property type="entry name" value="REPLICATION TERMINATION FACTOR 2"/>
    <property type="match status" value="1"/>
</dbReference>
<dbReference type="InterPro" id="IPR006735">
    <property type="entry name" value="Rtf2"/>
</dbReference>
<evidence type="ECO:0000256" key="2">
    <source>
        <dbReference type="SAM" id="MobiDB-lite"/>
    </source>
</evidence>
<evidence type="ECO:0000313" key="3">
    <source>
        <dbReference type="EMBL" id="OVF08556.1"/>
    </source>
</evidence>
<sequence>MGNDGGTIAKGQDLRAIYAGGPETQDRLDSNDVSLFNTCALSALPLYSDGIAEPVVGDSQGRLYLKEKVLENLLQSKKGGESRLKHIRGLDDIVTLTIKRNAKGQIVCPVSGIETSGKSTFCYLRPCGCVFAYKLIVDLRKHFRIRDDEPDIKRSECPACAKEFVFNFDIVILNPEKSEGSARFNDRNIAYLEKQGLSHSKRQRKKKRKERKTDNQKNEKETVVS</sequence>